<dbReference type="GeneID" id="54548815"/>
<feature type="region of interest" description="Disordered" evidence="1">
    <location>
        <begin position="1"/>
        <end position="21"/>
    </location>
</feature>
<protein>
    <recommendedName>
        <fullName evidence="4">N-acetyltransferase domain-containing protein</fullName>
    </recommendedName>
</protein>
<evidence type="ECO:0000313" key="2">
    <source>
        <dbReference type="EMBL" id="KAF2276289.1"/>
    </source>
</evidence>
<sequence length="288" mass="32143">MTTSNTNTQTPNPSNPSSLPSRYEIRKLEPHHAPWAGAILVHSNLFHSPVWPHLYPENLTARLHRSFPAGEYLVTHQIQSGMSFGVFDTQYVYKRPESAATGGALYWDASEPSVQESGGLEAESRRLLLQMDFPLVSIALSYDAFDPLDFNKMGALVECLPHFGIIYHVLAQGDRRDPDPSVPSRRGEVLNRNGTATRQDYAGEGIMAALARWLMKEAAGRGYRGIQIETSSDAVKSVWEKAEEPFKGSVVSRFVTSEYVDEEGKRPFGAVRQECAKIWVDLKSEDEN</sequence>
<gene>
    <name evidence="2" type="ORF">EI97DRAFT_377962</name>
</gene>
<dbReference type="InterPro" id="IPR016181">
    <property type="entry name" value="Acyl_CoA_acyltransferase"/>
</dbReference>
<feature type="compositionally biased region" description="Basic and acidic residues" evidence="1">
    <location>
        <begin position="174"/>
        <end position="189"/>
    </location>
</feature>
<organism evidence="2 3">
    <name type="scientific">Westerdykella ornata</name>
    <dbReference type="NCBI Taxonomy" id="318751"/>
    <lineage>
        <taxon>Eukaryota</taxon>
        <taxon>Fungi</taxon>
        <taxon>Dikarya</taxon>
        <taxon>Ascomycota</taxon>
        <taxon>Pezizomycotina</taxon>
        <taxon>Dothideomycetes</taxon>
        <taxon>Pleosporomycetidae</taxon>
        <taxon>Pleosporales</taxon>
        <taxon>Sporormiaceae</taxon>
        <taxon>Westerdykella</taxon>
    </lineage>
</organism>
<dbReference type="AlphaFoldDB" id="A0A6A6JMX5"/>
<keyword evidence="3" id="KW-1185">Reference proteome</keyword>
<dbReference type="OrthoDB" id="5169850at2759"/>
<reference evidence="2" key="1">
    <citation type="journal article" date="2020" name="Stud. Mycol.">
        <title>101 Dothideomycetes genomes: a test case for predicting lifestyles and emergence of pathogens.</title>
        <authorList>
            <person name="Haridas S."/>
            <person name="Albert R."/>
            <person name="Binder M."/>
            <person name="Bloem J."/>
            <person name="Labutti K."/>
            <person name="Salamov A."/>
            <person name="Andreopoulos B."/>
            <person name="Baker S."/>
            <person name="Barry K."/>
            <person name="Bills G."/>
            <person name="Bluhm B."/>
            <person name="Cannon C."/>
            <person name="Castanera R."/>
            <person name="Culley D."/>
            <person name="Daum C."/>
            <person name="Ezra D."/>
            <person name="Gonzalez J."/>
            <person name="Henrissat B."/>
            <person name="Kuo A."/>
            <person name="Liang C."/>
            <person name="Lipzen A."/>
            <person name="Lutzoni F."/>
            <person name="Magnuson J."/>
            <person name="Mondo S."/>
            <person name="Nolan M."/>
            <person name="Ohm R."/>
            <person name="Pangilinan J."/>
            <person name="Park H.-J."/>
            <person name="Ramirez L."/>
            <person name="Alfaro M."/>
            <person name="Sun H."/>
            <person name="Tritt A."/>
            <person name="Yoshinaga Y."/>
            <person name="Zwiers L.-H."/>
            <person name="Turgeon B."/>
            <person name="Goodwin S."/>
            <person name="Spatafora J."/>
            <person name="Crous P."/>
            <person name="Grigoriev I."/>
        </authorList>
    </citation>
    <scope>NUCLEOTIDE SEQUENCE</scope>
    <source>
        <strain evidence="2">CBS 379.55</strain>
    </source>
</reference>
<evidence type="ECO:0000256" key="1">
    <source>
        <dbReference type="SAM" id="MobiDB-lite"/>
    </source>
</evidence>
<name>A0A6A6JMX5_WESOR</name>
<dbReference type="Proteomes" id="UP000800097">
    <property type="component" value="Unassembled WGS sequence"/>
</dbReference>
<feature type="region of interest" description="Disordered" evidence="1">
    <location>
        <begin position="174"/>
        <end position="195"/>
    </location>
</feature>
<dbReference type="EMBL" id="ML986494">
    <property type="protein sequence ID" value="KAF2276289.1"/>
    <property type="molecule type" value="Genomic_DNA"/>
</dbReference>
<evidence type="ECO:0008006" key="4">
    <source>
        <dbReference type="Google" id="ProtNLM"/>
    </source>
</evidence>
<dbReference type="RefSeq" id="XP_033653828.1">
    <property type="nucleotide sequence ID" value="XM_033795640.1"/>
</dbReference>
<accession>A0A6A6JMX5</accession>
<dbReference type="Gene3D" id="3.40.630.30">
    <property type="match status" value="1"/>
</dbReference>
<dbReference type="SUPFAM" id="SSF55729">
    <property type="entry name" value="Acyl-CoA N-acyltransferases (Nat)"/>
    <property type="match status" value="1"/>
</dbReference>
<proteinExistence type="predicted"/>
<evidence type="ECO:0000313" key="3">
    <source>
        <dbReference type="Proteomes" id="UP000800097"/>
    </source>
</evidence>